<organism evidence="12 13">
    <name type="scientific">Sulfobacillus acidophilus</name>
    <dbReference type="NCBI Taxonomy" id="53633"/>
    <lineage>
        <taxon>Bacteria</taxon>
        <taxon>Bacillati</taxon>
        <taxon>Bacillota</taxon>
        <taxon>Clostridia</taxon>
        <taxon>Eubacteriales</taxon>
        <taxon>Clostridiales Family XVII. Incertae Sedis</taxon>
        <taxon>Sulfobacillus</taxon>
    </lineage>
</organism>
<protein>
    <recommendedName>
        <fullName evidence="3 9">4-diphosphocytidyl-2-C-methyl-D-erythritol kinase</fullName>
        <shortName evidence="9">CMK</shortName>
        <ecNumber evidence="2 9">2.7.1.148</ecNumber>
    </recommendedName>
    <alternativeName>
        <fullName evidence="8 9">4-(cytidine-5'-diphospho)-2-C-methyl-D-erythritol kinase</fullName>
    </alternativeName>
</protein>
<dbReference type="SUPFAM" id="SSF55060">
    <property type="entry name" value="GHMP Kinase, C-terminal domain"/>
    <property type="match status" value="1"/>
</dbReference>
<evidence type="ECO:0000259" key="11">
    <source>
        <dbReference type="Pfam" id="PF08544"/>
    </source>
</evidence>
<comment type="caution">
    <text evidence="12">The sequence shown here is derived from an EMBL/GenBank/DDBJ whole genome shotgun (WGS) entry which is preliminary data.</text>
</comment>
<keyword evidence="5 9" id="KW-0547">Nucleotide-binding</keyword>
<dbReference type="SUPFAM" id="SSF54211">
    <property type="entry name" value="Ribosomal protein S5 domain 2-like"/>
    <property type="match status" value="1"/>
</dbReference>
<dbReference type="InterPro" id="IPR004424">
    <property type="entry name" value="IspE"/>
</dbReference>
<evidence type="ECO:0000259" key="10">
    <source>
        <dbReference type="Pfam" id="PF00288"/>
    </source>
</evidence>
<reference evidence="12 13" key="1">
    <citation type="journal article" date="2014" name="BMC Genomics">
        <title>Comparison of environmental and isolate Sulfobacillus genomes reveals diverse carbon, sulfur, nitrogen, and hydrogen metabolisms.</title>
        <authorList>
            <person name="Justice N.B."/>
            <person name="Norman A."/>
            <person name="Brown C.T."/>
            <person name="Singh A."/>
            <person name="Thomas B.C."/>
            <person name="Banfield J.F."/>
        </authorList>
    </citation>
    <scope>NUCLEOTIDE SEQUENCE [LARGE SCALE GENOMIC DNA]</scope>
    <source>
        <strain evidence="12">AMDSBA3</strain>
    </source>
</reference>
<comment type="caution">
    <text evidence="9">Lacks conserved residue(s) required for the propagation of feature annotation.</text>
</comment>
<proteinExistence type="inferred from homology"/>
<dbReference type="InterPro" id="IPR014721">
    <property type="entry name" value="Ribsml_uS5_D2-typ_fold_subgr"/>
</dbReference>
<dbReference type="Gene3D" id="3.30.70.890">
    <property type="entry name" value="GHMP kinase, C-terminal domain"/>
    <property type="match status" value="1"/>
</dbReference>
<dbReference type="Proteomes" id="UP000241848">
    <property type="component" value="Unassembled WGS sequence"/>
</dbReference>
<dbReference type="PIRSF" id="PIRSF010376">
    <property type="entry name" value="IspE"/>
    <property type="match status" value="1"/>
</dbReference>
<evidence type="ECO:0000256" key="7">
    <source>
        <dbReference type="ARBA" id="ARBA00022840"/>
    </source>
</evidence>
<evidence type="ECO:0000256" key="9">
    <source>
        <dbReference type="HAMAP-Rule" id="MF_00061"/>
    </source>
</evidence>
<dbReference type="GO" id="GO:0016114">
    <property type="term" value="P:terpenoid biosynthetic process"/>
    <property type="evidence" value="ECO:0007669"/>
    <property type="project" value="InterPro"/>
</dbReference>
<dbReference type="Gene3D" id="3.30.230.10">
    <property type="match status" value="1"/>
</dbReference>
<comment type="catalytic activity">
    <reaction evidence="9">
        <text>4-CDP-2-C-methyl-D-erythritol + ATP = 4-CDP-2-C-methyl-D-erythritol 2-phosphate + ADP + H(+)</text>
        <dbReference type="Rhea" id="RHEA:18437"/>
        <dbReference type="ChEBI" id="CHEBI:15378"/>
        <dbReference type="ChEBI" id="CHEBI:30616"/>
        <dbReference type="ChEBI" id="CHEBI:57823"/>
        <dbReference type="ChEBI" id="CHEBI:57919"/>
        <dbReference type="ChEBI" id="CHEBI:456216"/>
        <dbReference type="EC" id="2.7.1.148"/>
    </reaction>
</comment>
<dbReference type="PANTHER" id="PTHR43527">
    <property type="entry name" value="4-DIPHOSPHOCYTIDYL-2-C-METHYL-D-ERYTHRITOL KINASE, CHLOROPLASTIC"/>
    <property type="match status" value="1"/>
</dbReference>
<feature type="active site" evidence="9">
    <location>
        <position position="132"/>
    </location>
</feature>
<evidence type="ECO:0000256" key="3">
    <source>
        <dbReference type="ARBA" id="ARBA00017473"/>
    </source>
</evidence>
<dbReference type="Pfam" id="PF00288">
    <property type="entry name" value="GHMP_kinases_N"/>
    <property type="match status" value="1"/>
</dbReference>
<comment type="pathway">
    <text evidence="9">Isoprenoid biosynthesis; isopentenyl diphosphate biosynthesis via DXP pathway; isopentenyl diphosphate from 1-deoxy-D-xylulose 5-phosphate: step 3/6.</text>
</comment>
<dbReference type="AlphaFoldDB" id="A0A2T2WH83"/>
<comment type="function">
    <text evidence="9">Catalyzes the phosphorylation of the position 2 hydroxy group of 4-diphosphocytidyl-2C-methyl-D-erythritol.</text>
</comment>
<keyword evidence="6 9" id="KW-0418">Kinase</keyword>
<dbReference type="PANTHER" id="PTHR43527:SF2">
    <property type="entry name" value="4-DIPHOSPHOCYTIDYL-2-C-METHYL-D-ERYTHRITOL KINASE, CHLOROPLASTIC"/>
    <property type="match status" value="1"/>
</dbReference>
<comment type="similarity">
    <text evidence="1 9">Belongs to the GHMP kinase family. IspE subfamily.</text>
</comment>
<evidence type="ECO:0000256" key="4">
    <source>
        <dbReference type="ARBA" id="ARBA00022679"/>
    </source>
</evidence>
<keyword evidence="4 9" id="KW-0808">Transferase</keyword>
<dbReference type="UniPathway" id="UPA00056">
    <property type="reaction ID" value="UER00094"/>
</dbReference>
<dbReference type="GO" id="GO:0005524">
    <property type="term" value="F:ATP binding"/>
    <property type="evidence" value="ECO:0007669"/>
    <property type="project" value="UniProtKB-UniRule"/>
</dbReference>
<keyword evidence="9" id="KW-0414">Isoprene biosynthesis</keyword>
<dbReference type="GO" id="GO:0019288">
    <property type="term" value="P:isopentenyl diphosphate biosynthetic process, methylerythritol 4-phosphate pathway"/>
    <property type="evidence" value="ECO:0007669"/>
    <property type="project" value="UniProtKB-UniRule"/>
</dbReference>
<accession>A0A2T2WH83</accession>
<dbReference type="InterPro" id="IPR013750">
    <property type="entry name" value="GHMP_kinase_C_dom"/>
</dbReference>
<dbReference type="GO" id="GO:0050515">
    <property type="term" value="F:4-(cytidine 5'-diphospho)-2-C-methyl-D-erythritol kinase activity"/>
    <property type="evidence" value="ECO:0007669"/>
    <property type="project" value="UniProtKB-UniRule"/>
</dbReference>
<evidence type="ECO:0000313" key="13">
    <source>
        <dbReference type="Proteomes" id="UP000241848"/>
    </source>
</evidence>
<evidence type="ECO:0000256" key="8">
    <source>
        <dbReference type="ARBA" id="ARBA00032554"/>
    </source>
</evidence>
<evidence type="ECO:0000256" key="6">
    <source>
        <dbReference type="ARBA" id="ARBA00022777"/>
    </source>
</evidence>
<dbReference type="EMBL" id="PXYV01000031">
    <property type="protein sequence ID" value="PSR21585.1"/>
    <property type="molecule type" value="Genomic_DNA"/>
</dbReference>
<feature type="domain" description="GHMP kinase C-terminal" evidence="11">
    <location>
        <begin position="212"/>
        <end position="259"/>
    </location>
</feature>
<dbReference type="EC" id="2.7.1.148" evidence="2 9"/>
<dbReference type="InterPro" id="IPR020568">
    <property type="entry name" value="Ribosomal_Su5_D2-typ_SF"/>
</dbReference>
<dbReference type="InterPro" id="IPR036554">
    <property type="entry name" value="GHMP_kinase_C_sf"/>
</dbReference>
<dbReference type="HAMAP" id="MF_00061">
    <property type="entry name" value="IspE"/>
    <property type="match status" value="1"/>
</dbReference>
<evidence type="ECO:0000256" key="1">
    <source>
        <dbReference type="ARBA" id="ARBA00009684"/>
    </source>
</evidence>
<feature type="domain" description="GHMP kinase N-terminal" evidence="10">
    <location>
        <begin position="65"/>
        <end position="140"/>
    </location>
</feature>
<evidence type="ECO:0000313" key="12">
    <source>
        <dbReference type="EMBL" id="PSR21585.1"/>
    </source>
</evidence>
<feature type="active site" evidence="9">
    <location>
        <position position="9"/>
    </location>
</feature>
<sequence>MPWYQAPAKINLGLWVGARDASGYHPVDTVMQTVALSDQLYLEPRDYMLWESTQSSLPMDDQNLVVRAYGWAKQRKPDLPCVYGRLHKVTWIGAGLGGGSSDAAALIRWAFAGSEELRHPDFLGQSAQLGMDVPFFIVGGAARAQGYGERLETVPSLSAGGVVLANPGVVLSTAAVYRAFDEVGGHGRESDAIAAVVQALTDGQWPEEEDLHNDLESAAFRVMPSLRDFRDLMRSAADGAALALSGSGPTYYIFGRDEDWAQWMAQRLVLRGVPLVHATTVLESW</sequence>
<dbReference type="InterPro" id="IPR006204">
    <property type="entry name" value="GHMP_kinase_N_dom"/>
</dbReference>
<keyword evidence="7 9" id="KW-0067">ATP-binding</keyword>
<dbReference type="Pfam" id="PF08544">
    <property type="entry name" value="GHMP_kinases_C"/>
    <property type="match status" value="1"/>
</dbReference>
<name>A0A2T2WH83_9FIRM</name>
<evidence type="ECO:0000256" key="5">
    <source>
        <dbReference type="ARBA" id="ARBA00022741"/>
    </source>
</evidence>
<evidence type="ECO:0000256" key="2">
    <source>
        <dbReference type="ARBA" id="ARBA00012052"/>
    </source>
</evidence>
<gene>
    <name evidence="9" type="primary">ispE</name>
    <name evidence="12" type="ORF">C7B45_10260</name>
</gene>